<dbReference type="InterPro" id="IPR036157">
    <property type="entry name" value="dUTPase-like_sf"/>
</dbReference>
<evidence type="ECO:0000256" key="2">
    <source>
        <dbReference type="ARBA" id="ARBA00022750"/>
    </source>
</evidence>
<dbReference type="Ensembl" id="ENSSOCT00000011786.1">
    <property type="protein sequence ID" value="ENSSOCP00000011482.1"/>
    <property type="gene ID" value="ENSSOCG00000008712.1"/>
</dbReference>
<dbReference type="AlphaFoldDB" id="A0A8D0F8V7"/>
<reference evidence="5" key="2">
    <citation type="submission" date="2025-09" db="UniProtKB">
        <authorList>
            <consortium name="Ensembl"/>
        </authorList>
    </citation>
    <scope>IDENTIFICATION</scope>
</reference>
<organism evidence="5 6">
    <name type="scientific">Strix occidentalis caurina</name>
    <name type="common">northern spotted owl</name>
    <dbReference type="NCBI Taxonomy" id="311401"/>
    <lineage>
        <taxon>Eukaryota</taxon>
        <taxon>Metazoa</taxon>
        <taxon>Chordata</taxon>
        <taxon>Craniata</taxon>
        <taxon>Vertebrata</taxon>
        <taxon>Euteleostomi</taxon>
        <taxon>Archelosauria</taxon>
        <taxon>Archosauria</taxon>
        <taxon>Dinosauria</taxon>
        <taxon>Saurischia</taxon>
        <taxon>Theropoda</taxon>
        <taxon>Coelurosauria</taxon>
        <taxon>Aves</taxon>
        <taxon>Neognathae</taxon>
        <taxon>Neoaves</taxon>
        <taxon>Telluraves</taxon>
        <taxon>Strigiformes</taxon>
        <taxon>Strigidae</taxon>
        <taxon>Strix</taxon>
    </lineage>
</organism>
<protein>
    <recommendedName>
        <fullName evidence="4">dUTPase-like domain-containing protein</fullName>
    </recommendedName>
</protein>
<dbReference type="InterPro" id="IPR051592">
    <property type="entry name" value="HERV-K_Pro_peptidase_A2"/>
</dbReference>
<dbReference type="GO" id="GO:0006508">
    <property type="term" value="P:proteolysis"/>
    <property type="evidence" value="ECO:0007669"/>
    <property type="project" value="UniProtKB-KW"/>
</dbReference>
<sequence length="136" mass="14322">MVNNLHQLDGHDPLRFLSAATRGSAGLDLAMGVDITIVDDSVHVVPSAVTGPLGHGLSALLIGRSSASKQGIMIIPGLIDSDYTGQIGIMVRILNPPATLHKGDRIAQLIPFRAHVIKSQDRERGDQGFGSTGPKN</sequence>
<keyword evidence="2" id="KW-0064">Aspartyl protease</keyword>
<dbReference type="GO" id="GO:0004190">
    <property type="term" value="F:aspartic-type endopeptidase activity"/>
    <property type="evidence" value="ECO:0007669"/>
    <property type="project" value="UniProtKB-KW"/>
</dbReference>
<dbReference type="Proteomes" id="UP000694551">
    <property type="component" value="Unplaced"/>
</dbReference>
<feature type="domain" description="dUTPase-like" evidence="4">
    <location>
        <begin position="17"/>
        <end position="133"/>
    </location>
</feature>
<keyword evidence="3" id="KW-0378">Hydrolase</keyword>
<dbReference type="Pfam" id="PF00692">
    <property type="entry name" value="dUTPase"/>
    <property type="match status" value="1"/>
</dbReference>
<evidence type="ECO:0000313" key="5">
    <source>
        <dbReference type="Ensembl" id="ENSSOCP00000011482.1"/>
    </source>
</evidence>
<name>A0A8D0F8V7_STROC</name>
<reference evidence="5" key="1">
    <citation type="submission" date="2025-08" db="UniProtKB">
        <authorList>
            <consortium name="Ensembl"/>
        </authorList>
    </citation>
    <scope>IDENTIFICATION</scope>
</reference>
<evidence type="ECO:0000259" key="4">
    <source>
        <dbReference type="Pfam" id="PF00692"/>
    </source>
</evidence>
<evidence type="ECO:0000256" key="1">
    <source>
        <dbReference type="ARBA" id="ARBA00022670"/>
    </source>
</evidence>
<proteinExistence type="predicted"/>
<keyword evidence="1" id="KW-0645">Protease</keyword>
<evidence type="ECO:0000256" key="3">
    <source>
        <dbReference type="ARBA" id="ARBA00022801"/>
    </source>
</evidence>
<dbReference type="PANTHER" id="PTHR19422:SF123">
    <property type="entry name" value="RT1 CLASS I, LOCUS CE15"/>
    <property type="match status" value="1"/>
</dbReference>
<dbReference type="PANTHER" id="PTHR19422">
    <property type="entry name" value="GAG RETROVIRAL POLYPROTEIN"/>
    <property type="match status" value="1"/>
</dbReference>
<dbReference type="SUPFAM" id="SSF51283">
    <property type="entry name" value="dUTPase-like"/>
    <property type="match status" value="1"/>
</dbReference>
<keyword evidence="6" id="KW-1185">Reference proteome</keyword>
<dbReference type="InterPro" id="IPR029054">
    <property type="entry name" value="dUTPase-like"/>
</dbReference>
<dbReference type="UniPathway" id="UPA00610">
    <property type="reaction ID" value="UER00666"/>
</dbReference>
<dbReference type="GO" id="GO:0006226">
    <property type="term" value="P:dUMP biosynthetic process"/>
    <property type="evidence" value="ECO:0007669"/>
    <property type="project" value="UniProtKB-UniPathway"/>
</dbReference>
<dbReference type="Gene3D" id="2.70.40.10">
    <property type="match status" value="1"/>
</dbReference>
<evidence type="ECO:0000313" key="6">
    <source>
        <dbReference type="Proteomes" id="UP000694551"/>
    </source>
</evidence>
<dbReference type="CDD" id="cd07557">
    <property type="entry name" value="trimeric_dUTPase"/>
    <property type="match status" value="1"/>
</dbReference>
<accession>A0A8D0F8V7</accession>
<dbReference type="InterPro" id="IPR033704">
    <property type="entry name" value="dUTPase_trimeric"/>
</dbReference>